<dbReference type="AlphaFoldDB" id="A0A2P2BV47"/>
<dbReference type="EMBL" id="LN650648">
    <property type="protein sequence ID" value="CEI74243.1"/>
    <property type="molecule type" value="Genomic_DNA"/>
</dbReference>
<dbReference type="RefSeq" id="WP_092921550.1">
    <property type="nucleotide sequence ID" value="NZ_JAKNTL010000002.1"/>
</dbReference>
<sequence length="53" mass="6433">MFILRYMNEEDDLSVKEFTNLSEVKSYISENSLERTWHQIEEIKKVIPNLKED</sequence>
<proteinExistence type="predicted"/>
<organism evidence="1 2">
    <name type="scientific">Romboutsia hominis</name>
    <dbReference type="NCBI Taxonomy" id="1507512"/>
    <lineage>
        <taxon>Bacteria</taxon>
        <taxon>Bacillati</taxon>
        <taxon>Bacillota</taxon>
        <taxon>Clostridia</taxon>
        <taxon>Peptostreptococcales</taxon>
        <taxon>Peptostreptococcaceae</taxon>
        <taxon>Romboutsia</taxon>
    </lineage>
</organism>
<protein>
    <submittedName>
        <fullName evidence="1">Uncharacterized protein</fullName>
    </submittedName>
</protein>
<dbReference type="KEGG" id="rhom:FRIFI_2726"/>
<reference evidence="1 2" key="1">
    <citation type="submission" date="2014-09" db="EMBL/GenBank/DDBJ databases">
        <authorList>
            <person name="Hornung B.V."/>
        </authorList>
    </citation>
    <scope>NUCLEOTIDE SEQUENCE [LARGE SCALE GENOMIC DNA]</scope>
    <source>
        <strain evidence="1 2">FRIFI</strain>
    </source>
</reference>
<accession>A0A2P2BV47</accession>
<evidence type="ECO:0000313" key="1">
    <source>
        <dbReference type="EMBL" id="CEI74243.1"/>
    </source>
</evidence>
<name>A0A2P2BV47_9FIRM</name>
<gene>
    <name evidence="1" type="ORF">FRIFI_2726</name>
</gene>
<evidence type="ECO:0000313" key="2">
    <source>
        <dbReference type="Proteomes" id="UP000245695"/>
    </source>
</evidence>
<keyword evidence="2" id="KW-1185">Reference proteome</keyword>
<dbReference type="Proteomes" id="UP000245695">
    <property type="component" value="Chromosome 1"/>
</dbReference>